<dbReference type="GO" id="GO:0016787">
    <property type="term" value="F:hydrolase activity"/>
    <property type="evidence" value="ECO:0007669"/>
    <property type="project" value="InterPro"/>
</dbReference>
<dbReference type="SUPFAM" id="SSF52540">
    <property type="entry name" value="P-loop containing nucleoside triphosphate hydrolases"/>
    <property type="match status" value="1"/>
</dbReference>
<evidence type="ECO:0000313" key="8">
    <source>
        <dbReference type="Proteomes" id="UP000468766"/>
    </source>
</evidence>
<evidence type="ECO:0000256" key="3">
    <source>
        <dbReference type="ARBA" id="ARBA00023125"/>
    </source>
</evidence>
<comment type="caution">
    <text evidence="7">The sequence shown here is derived from an EMBL/GenBank/DDBJ whole genome shotgun (WGS) entry which is preliminary data.</text>
</comment>
<dbReference type="GO" id="GO:0043138">
    <property type="term" value="F:3'-5' DNA helicase activity"/>
    <property type="evidence" value="ECO:0007669"/>
    <property type="project" value="TreeGrafter"/>
</dbReference>
<name>A0A6I0F2J6_9FIRM</name>
<evidence type="ECO:0000256" key="4">
    <source>
        <dbReference type="SAM" id="MobiDB-lite"/>
    </source>
</evidence>
<keyword evidence="8" id="KW-1185">Reference proteome</keyword>
<protein>
    <submittedName>
        <fullName evidence="7">DEAD/DEAH box helicase</fullName>
    </submittedName>
</protein>
<dbReference type="GO" id="GO:0005524">
    <property type="term" value="F:ATP binding"/>
    <property type="evidence" value="ECO:0007669"/>
    <property type="project" value="UniProtKB-KW"/>
</dbReference>
<keyword evidence="3" id="KW-0238">DNA-binding</keyword>
<dbReference type="Pfam" id="PF04851">
    <property type="entry name" value="ResIII"/>
    <property type="match status" value="1"/>
</dbReference>
<keyword evidence="1" id="KW-0547">Nucleotide-binding</keyword>
<evidence type="ECO:0000256" key="2">
    <source>
        <dbReference type="ARBA" id="ARBA00022840"/>
    </source>
</evidence>
<evidence type="ECO:0000259" key="6">
    <source>
        <dbReference type="PROSITE" id="PS51194"/>
    </source>
</evidence>
<feature type="region of interest" description="Disordered" evidence="4">
    <location>
        <begin position="109"/>
        <end position="130"/>
    </location>
</feature>
<dbReference type="SMART" id="SM00490">
    <property type="entry name" value="HELICc"/>
    <property type="match status" value="1"/>
</dbReference>
<dbReference type="PROSITE" id="PS51192">
    <property type="entry name" value="HELICASE_ATP_BIND_1"/>
    <property type="match status" value="1"/>
</dbReference>
<dbReference type="PROSITE" id="PS51194">
    <property type="entry name" value="HELICASE_CTER"/>
    <property type="match status" value="1"/>
</dbReference>
<dbReference type="PANTHER" id="PTHR30580">
    <property type="entry name" value="PRIMOSOMAL PROTEIN N"/>
    <property type="match status" value="1"/>
</dbReference>
<feature type="domain" description="Helicase C-terminal" evidence="6">
    <location>
        <begin position="576"/>
        <end position="744"/>
    </location>
</feature>
<dbReference type="InterPro" id="IPR014001">
    <property type="entry name" value="Helicase_ATP-bd"/>
</dbReference>
<evidence type="ECO:0000256" key="1">
    <source>
        <dbReference type="ARBA" id="ARBA00022741"/>
    </source>
</evidence>
<dbReference type="SMART" id="SM00487">
    <property type="entry name" value="DEXDc"/>
    <property type="match status" value="1"/>
</dbReference>
<dbReference type="InterPro" id="IPR001650">
    <property type="entry name" value="Helicase_C-like"/>
</dbReference>
<dbReference type="OrthoDB" id="2077914at2"/>
<dbReference type="InterPro" id="IPR027417">
    <property type="entry name" value="P-loop_NTPase"/>
</dbReference>
<dbReference type="Pfam" id="PF00271">
    <property type="entry name" value="Helicase_C"/>
    <property type="match status" value="1"/>
</dbReference>
<keyword evidence="7" id="KW-0378">Hydrolase</keyword>
<dbReference type="GO" id="GO:0003677">
    <property type="term" value="F:DNA binding"/>
    <property type="evidence" value="ECO:0007669"/>
    <property type="project" value="UniProtKB-KW"/>
</dbReference>
<dbReference type="Gene3D" id="3.40.50.300">
    <property type="entry name" value="P-loop containing nucleotide triphosphate hydrolases"/>
    <property type="match status" value="2"/>
</dbReference>
<dbReference type="AlphaFoldDB" id="A0A6I0F2J6"/>
<evidence type="ECO:0000313" key="7">
    <source>
        <dbReference type="EMBL" id="KAB2953643.1"/>
    </source>
</evidence>
<keyword evidence="2" id="KW-0067">ATP-binding</keyword>
<dbReference type="GO" id="GO:0006302">
    <property type="term" value="P:double-strand break repair"/>
    <property type="evidence" value="ECO:0007669"/>
    <property type="project" value="TreeGrafter"/>
</dbReference>
<organism evidence="7 8">
    <name type="scientific">Heliorestis acidaminivorans</name>
    <dbReference type="NCBI Taxonomy" id="553427"/>
    <lineage>
        <taxon>Bacteria</taxon>
        <taxon>Bacillati</taxon>
        <taxon>Bacillota</taxon>
        <taxon>Clostridia</taxon>
        <taxon>Eubacteriales</taxon>
        <taxon>Heliobacteriaceae</taxon>
        <taxon>Heliorestis</taxon>
    </lineage>
</organism>
<feature type="domain" description="Helicase ATP-binding" evidence="5">
    <location>
        <begin position="392"/>
        <end position="544"/>
    </location>
</feature>
<proteinExistence type="predicted"/>
<dbReference type="Proteomes" id="UP000468766">
    <property type="component" value="Unassembled WGS sequence"/>
</dbReference>
<accession>A0A6I0F2J6</accession>
<feature type="compositionally biased region" description="Polar residues" evidence="4">
    <location>
        <begin position="111"/>
        <end position="126"/>
    </location>
</feature>
<dbReference type="GO" id="GO:0006310">
    <property type="term" value="P:DNA recombination"/>
    <property type="evidence" value="ECO:0007669"/>
    <property type="project" value="TreeGrafter"/>
</dbReference>
<gene>
    <name evidence="7" type="ORF">F9B85_03205</name>
</gene>
<evidence type="ECO:0000259" key="5">
    <source>
        <dbReference type="PROSITE" id="PS51192"/>
    </source>
</evidence>
<dbReference type="InterPro" id="IPR006935">
    <property type="entry name" value="Helicase/UvrB_N"/>
</dbReference>
<dbReference type="PANTHER" id="PTHR30580:SF1">
    <property type="entry name" value="COMF OPERON PROTEIN 1"/>
    <property type="match status" value="1"/>
</dbReference>
<dbReference type="GO" id="GO:0006270">
    <property type="term" value="P:DNA replication initiation"/>
    <property type="evidence" value="ECO:0007669"/>
    <property type="project" value="TreeGrafter"/>
</dbReference>
<sequence>MRGKGENAVVCLKGFVYLARGKGKSWLGFTHDPGLDLTILQREGYETVVSLTPTLPIGVALYVLQELRGLSGLQKRSLFNQSLLQAERLWKKTLQTLSWGLPLVDLEDDSTGSSKTANDNNGNGKISSRRFESKNIDEELTYWSHQAAQILQSMQELPDSFRQRYALHIYGPVRSKTVESELVTGLVDLRVLAETLEGRILYMGEIEKALTERWRRERLSYPTGNLEDMMHLLALVGAVEVFPSLIMEGKDKGRCLRCGQNKQIAVSSCVRCGREKCYYCDGCLSMGESRLCRPLYALAGDEGWIEQWQEKVEPWFKSSATSSAISSATFSTTSSTTSTATSSSSASSILEGKEWHGQEFRESRKKNHRSWPLLSFPLTEAQEEASDDLLKWLDGEKNKEALVWAACGAGKTEVSFAAIAQLLEAGGRVLFAVPRRDVVLELEPRIQKAFPGVSVVTLYGSSPRKYDQAQLVIATTHQVIRFYRAFDLVVLDEVDAFPYQGSEMLYHAVMRSKKKEGSIVFMTATPDHVMKKKVKEKKLSLVTIPARHHGYPVPEPQMILEKEWRWNREQLIFPDKLLNFLHRTVEGDLSQVFIFVPSIFLAQRVGESLKEATKGPPFNDFKGSWVEYSHSRDPQREAKRQAFSQQLFPFFVTTSIMERGITVPRANVVVLFAENERIYDERTLIQMAGRAGRSTERPYGDVWFVGTRLTASMKEAERSIVWLNEEARKKGYLHGSTERIRPLA</sequence>
<reference evidence="7 8" key="1">
    <citation type="submission" date="2019-10" db="EMBL/GenBank/DDBJ databases">
        <title>Whole-genome sequence of the extremophile Heliorestis acidaminivorans DSM 24790.</title>
        <authorList>
            <person name="Kyndt J.A."/>
            <person name="Meyer T.E."/>
        </authorList>
    </citation>
    <scope>NUCLEOTIDE SEQUENCE [LARGE SCALE GENOMIC DNA]</scope>
    <source>
        <strain evidence="7 8">DSM 24790</strain>
    </source>
</reference>
<keyword evidence="7" id="KW-0347">Helicase</keyword>
<dbReference type="EMBL" id="WBXO01000002">
    <property type="protein sequence ID" value="KAB2953643.1"/>
    <property type="molecule type" value="Genomic_DNA"/>
</dbReference>